<dbReference type="Gene3D" id="1.25.40.10">
    <property type="entry name" value="Tetratricopeptide repeat domain"/>
    <property type="match status" value="3"/>
</dbReference>
<evidence type="ECO:0000256" key="3">
    <source>
        <dbReference type="PROSITE-ProRule" id="PRU00708"/>
    </source>
</evidence>
<reference evidence="4" key="1">
    <citation type="submission" date="2023-10" db="EMBL/GenBank/DDBJ databases">
        <title>Chromosome-level genome of the transformable northern wattle, Acacia crassicarpa.</title>
        <authorList>
            <person name="Massaro I."/>
            <person name="Sinha N.R."/>
            <person name="Poethig S."/>
            <person name="Leichty A.R."/>
        </authorList>
    </citation>
    <scope>NUCLEOTIDE SEQUENCE</scope>
    <source>
        <strain evidence="4">Acra3RX</strain>
        <tissue evidence="4">Leaf</tissue>
    </source>
</reference>
<evidence type="ECO:0000256" key="2">
    <source>
        <dbReference type="ARBA" id="ARBA00022737"/>
    </source>
</evidence>
<evidence type="ECO:0000256" key="1">
    <source>
        <dbReference type="ARBA" id="ARBA00007626"/>
    </source>
</evidence>
<dbReference type="PANTHER" id="PTHR47447">
    <property type="entry name" value="OS03G0856100 PROTEIN"/>
    <property type="match status" value="1"/>
</dbReference>
<dbReference type="AlphaFoldDB" id="A0AAE1TFG0"/>
<dbReference type="EMBL" id="JAWXYG010000001">
    <property type="protein sequence ID" value="KAK4283098.1"/>
    <property type="molecule type" value="Genomic_DNA"/>
</dbReference>
<dbReference type="PANTHER" id="PTHR47447:SF28">
    <property type="entry name" value="PENTACOTRIPEPTIDE-REPEAT REGION OF PRORP DOMAIN-CONTAINING PROTEIN"/>
    <property type="match status" value="1"/>
</dbReference>
<feature type="repeat" description="PPR" evidence="3">
    <location>
        <begin position="404"/>
        <end position="438"/>
    </location>
</feature>
<dbReference type="NCBIfam" id="TIGR00756">
    <property type="entry name" value="PPR"/>
    <property type="match status" value="5"/>
</dbReference>
<name>A0AAE1TFG0_9FABA</name>
<feature type="repeat" description="PPR" evidence="3">
    <location>
        <begin position="264"/>
        <end position="298"/>
    </location>
</feature>
<dbReference type="Proteomes" id="UP001293593">
    <property type="component" value="Unassembled WGS sequence"/>
</dbReference>
<dbReference type="Pfam" id="PF01535">
    <property type="entry name" value="PPR"/>
    <property type="match status" value="1"/>
</dbReference>
<dbReference type="Pfam" id="PF13041">
    <property type="entry name" value="PPR_2"/>
    <property type="match status" value="2"/>
</dbReference>
<dbReference type="InterPro" id="IPR002885">
    <property type="entry name" value="PPR_rpt"/>
</dbReference>
<accession>A0AAE1TFG0</accession>
<keyword evidence="2" id="KW-0677">Repeat</keyword>
<organism evidence="4 5">
    <name type="scientific">Acacia crassicarpa</name>
    <name type="common">northern wattle</name>
    <dbReference type="NCBI Taxonomy" id="499986"/>
    <lineage>
        <taxon>Eukaryota</taxon>
        <taxon>Viridiplantae</taxon>
        <taxon>Streptophyta</taxon>
        <taxon>Embryophyta</taxon>
        <taxon>Tracheophyta</taxon>
        <taxon>Spermatophyta</taxon>
        <taxon>Magnoliopsida</taxon>
        <taxon>eudicotyledons</taxon>
        <taxon>Gunneridae</taxon>
        <taxon>Pentapetalae</taxon>
        <taxon>rosids</taxon>
        <taxon>fabids</taxon>
        <taxon>Fabales</taxon>
        <taxon>Fabaceae</taxon>
        <taxon>Caesalpinioideae</taxon>
        <taxon>mimosoid clade</taxon>
        <taxon>Acacieae</taxon>
        <taxon>Acacia</taxon>
    </lineage>
</organism>
<dbReference type="Pfam" id="PF13812">
    <property type="entry name" value="PPR_3"/>
    <property type="match status" value="1"/>
</dbReference>
<feature type="repeat" description="PPR" evidence="3">
    <location>
        <begin position="159"/>
        <end position="193"/>
    </location>
</feature>
<dbReference type="PROSITE" id="PS51375">
    <property type="entry name" value="PPR"/>
    <property type="match status" value="7"/>
</dbReference>
<evidence type="ECO:0000313" key="4">
    <source>
        <dbReference type="EMBL" id="KAK4283098.1"/>
    </source>
</evidence>
<feature type="repeat" description="PPR" evidence="3">
    <location>
        <begin position="439"/>
        <end position="473"/>
    </location>
</feature>
<comment type="caution">
    <text evidence="4">The sequence shown here is derived from an EMBL/GenBank/DDBJ whole genome shotgun (WGS) entry which is preliminary data.</text>
</comment>
<dbReference type="SUPFAM" id="SSF48452">
    <property type="entry name" value="TPR-like"/>
    <property type="match status" value="1"/>
</dbReference>
<sequence>MIFITVVGLRIVQKFSFSLIFFRKLCNHSHHGGWVKNEFECVEEPLKKMWKSSDVDSIRDESFNPYEEDSQTHFSLRQGFIENVRIDARKVLEILGQDDSEPDARLVLDKLHITPSGLLLREVLVGILKGVNRKNKSKCAKSAYKFFVWCSQHEAYRHTTNSYHLIFKIFAECDEFKAMWRLVDEMIEKGIPATALTFNILICSCGEAGLPKRLVERFLKSKTFIYRPLKHSYDAILHGLLVLNHYNLIEWVYNRMLFEGLSSDTFTYNIVMYAKYRLGKLDQFNRLLDEMGRNGLSPDLHTYNILLHVLGKGDKPLAALKLLNRMKEIGIEPTVLHFTTLIDGLSRVGNLDACEFFFDEMIKNGCMPDVVAYTVMITGYVMAGELEKAREMFNEMISKGQIPNVYTYNVMIRGLCMARKFDEALSMLKDMETKGCRPNFFVYSTLVSNLRNAGKLTEAHRVIRKMLRKGRYVPLVSRLRRHRPR</sequence>
<feature type="repeat" description="PPR" evidence="3">
    <location>
        <begin position="334"/>
        <end position="368"/>
    </location>
</feature>
<gene>
    <name evidence="4" type="ORF">QN277_000090</name>
</gene>
<feature type="repeat" description="PPR" evidence="3">
    <location>
        <begin position="299"/>
        <end position="333"/>
    </location>
</feature>
<protein>
    <recommendedName>
        <fullName evidence="6">Pentatricopeptide repeat-containing protein</fullName>
    </recommendedName>
</protein>
<keyword evidence="5" id="KW-1185">Reference proteome</keyword>
<comment type="similarity">
    <text evidence="1">Belongs to the PPR family. P subfamily.</text>
</comment>
<dbReference type="InterPro" id="IPR011990">
    <property type="entry name" value="TPR-like_helical_dom_sf"/>
</dbReference>
<proteinExistence type="inferred from homology"/>
<feature type="repeat" description="PPR" evidence="3">
    <location>
        <begin position="369"/>
        <end position="403"/>
    </location>
</feature>
<evidence type="ECO:0008006" key="6">
    <source>
        <dbReference type="Google" id="ProtNLM"/>
    </source>
</evidence>
<evidence type="ECO:0000313" key="5">
    <source>
        <dbReference type="Proteomes" id="UP001293593"/>
    </source>
</evidence>